<protein>
    <recommendedName>
        <fullName evidence="4">Sporulation and spore germination</fullName>
    </recommendedName>
</protein>
<sequence length="206" mass="22445">MAHTPSRRVLLASVGTGLTTLFSGCSASEAGRTPDGETRIREYAVEFTRSTGERPPVVALPDTADDGVTDEASASTPDRIFSRSIGNETDAARVEFADEATNVAAVRRLLAETAFAEESVFVYQTEIQECYRLKLIDVSRDADGDPDFQFCQVIRDAQTPCEREVRDAVAAFVRLPFPGEFGGYSIGRSSRCRPVRRAEHNGSESA</sequence>
<feature type="region of interest" description="Disordered" evidence="1">
    <location>
        <begin position="54"/>
        <end position="78"/>
    </location>
</feature>
<accession>A0ABD5RGI2</accession>
<organism evidence="2 3">
    <name type="scientific">Salinirubrum litoreum</name>
    <dbReference type="NCBI Taxonomy" id="1126234"/>
    <lineage>
        <taxon>Archaea</taxon>
        <taxon>Methanobacteriati</taxon>
        <taxon>Methanobacteriota</taxon>
        <taxon>Stenosarchaea group</taxon>
        <taxon>Halobacteria</taxon>
        <taxon>Halobacteriales</taxon>
        <taxon>Haloferacaceae</taxon>
        <taxon>Salinirubrum</taxon>
    </lineage>
</organism>
<evidence type="ECO:0000313" key="3">
    <source>
        <dbReference type="Proteomes" id="UP001596201"/>
    </source>
</evidence>
<dbReference type="Proteomes" id="UP001596201">
    <property type="component" value="Unassembled WGS sequence"/>
</dbReference>
<keyword evidence="3" id="KW-1185">Reference proteome</keyword>
<name>A0ABD5RGI2_9EURY</name>
<comment type="caution">
    <text evidence="2">The sequence shown here is derived from an EMBL/GenBank/DDBJ whole genome shotgun (WGS) entry which is preliminary data.</text>
</comment>
<gene>
    <name evidence="2" type="ORF">ACFPJ5_19415</name>
</gene>
<dbReference type="AlphaFoldDB" id="A0ABD5RGI2"/>
<dbReference type="PROSITE" id="PS51257">
    <property type="entry name" value="PROKAR_LIPOPROTEIN"/>
    <property type="match status" value="1"/>
</dbReference>
<dbReference type="EMBL" id="JBHSKX010000004">
    <property type="protein sequence ID" value="MFC5369103.1"/>
    <property type="molecule type" value="Genomic_DNA"/>
</dbReference>
<evidence type="ECO:0000256" key="1">
    <source>
        <dbReference type="SAM" id="MobiDB-lite"/>
    </source>
</evidence>
<dbReference type="RefSeq" id="WP_227231158.1">
    <property type="nucleotide sequence ID" value="NZ_JAJCVJ010000003.1"/>
</dbReference>
<evidence type="ECO:0008006" key="4">
    <source>
        <dbReference type="Google" id="ProtNLM"/>
    </source>
</evidence>
<reference evidence="2 3" key="1">
    <citation type="journal article" date="2019" name="Int. J. Syst. Evol. Microbiol.">
        <title>The Global Catalogue of Microorganisms (GCM) 10K type strain sequencing project: providing services to taxonomists for standard genome sequencing and annotation.</title>
        <authorList>
            <consortium name="The Broad Institute Genomics Platform"/>
            <consortium name="The Broad Institute Genome Sequencing Center for Infectious Disease"/>
            <person name="Wu L."/>
            <person name="Ma J."/>
        </authorList>
    </citation>
    <scope>NUCLEOTIDE SEQUENCE [LARGE SCALE GENOMIC DNA]</scope>
    <source>
        <strain evidence="2 3">CGMCC 1.12237</strain>
    </source>
</reference>
<proteinExistence type="predicted"/>
<evidence type="ECO:0000313" key="2">
    <source>
        <dbReference type="EMBL" id="MFC5369103.1"/>
    </source>
</evidence>